<dbReference type="PRINTS" id="PR00131">
    <property type="entry name" value="GLHYDRLASE1"/>
</dbReference>
<gene>
    <name evidence="4" type="ORF">ACFQ3L_03500</name>
</gene>
<keyword evidence="5" id="KW-1185">Reference proteome</keyword>
<organism evidence="4 5">
    <name type="scientific">Lacticaseibacillus jixianensis</name>
    <dbReference type="NCBI Taxonomy" id="2486012"/>
    <lineage>
        <taxon>Bacteria</taxon>
        <taxon>Bacillati</taxon>
        <taxon>Bacillota</taxon>
        <taxon>Bacilli</taxon>
        <taxon>Lactobacillales</taxon>
        <taxon>Lactobacillaceae</taxon>
        <taxon>Lacticaseibacillus</taxon>
    </lineage>
</organism>
<dbReference type="SUPFAM" id="SSF51445">
    <property type="entry name" value="(Trans)glycosidases"/>
    <property type="match status" value="1"/>
</dbReference>
<proteinExistence type="inferred from homology"/>
<feature type="compositionally biased region" description="Basic and acidic residues" evidence="3">
    <location>
        <begin position="28"/>
        <end position="38"/>
    </location>
</feature>
<keyword evidence="4" id="KW-0378">Hydrolase</keyword>
<accession>A0ABW4B8U5</accession>
<dbReference type="EC" id="3.2.1.-" evidence="4"/>
<dbReference type="RefSeq" id="WP_125584376.1">
    <property type="nucleotide sequence ID" value="NZ_JBHTMO010000006.1"/>
</dbReference>
<name>A0ABW4B8U5_9LACO</name>
<feature type="compositionally biased region" description="Polar residues" evidence="3">
    <location>
        <begin position="12"/>
        <end position="22"/>
    </location>
</feature>
<dbReference type="PANTHER" id="PTHR10353">
    <property type="entry name" value="GLYCOSYL HYDROLASE"/>
    <property type="match status" value="1"/>
</dbReference>
<dbReference type="InterPro" id="IPR001360">
    <property type="entry name" value="Glyco_hydro_1"/>
</dbReference>
<comment type="similarity">
    <text evidence="2">Belongs to the glycosyl hydrolase 1 family.</text>
</comment>
<evidence type="ECO:0000313" key="4">
    <source>
        <dbReference type="EMBL" id="MFD1392655.1"/>
    </source>
</evidence>
<comment type="caution">
    <text evidence="4">The sequence shown here is derived from an EMBL/GenBank/DDBJ whole genome shotgun (WGS) entry which is preliminary data.</text>
</comment>
<evidence type="ECO:0000256" key="3">
    <source>
        <dbReference type="SAM" id="MobiDB-lite"/>
    </source>
</evidence>
<dbReference type="Pfam" id="PF00232">
    <property type="entry name" value="Glyco_hydro_1"/>
    <property type="match status" value="1"/>
</dbReference>
<keyword evidence="1 4" id="KW-0326">Glycosidase</keyword>
<evidence type="ECO:0000256" key="1">
    <source>
        <dbReference type="ARBA" id="ARBA00023295"/>
    </source>
</evidence>
<dbReference type="InterPro" id="IPR017853">
    <property type="entry name" value="GH"/>
</dbReference>
<protein>
    <submittedName>
        <fullName evidence="4">Glycoside hydrolase family 1 protein</fullName>
        <ecNumber evidence="4">3.2.1.-</ecNumber>
    </submittedName>
</protein>
<dbReference type="PANTHER" id="PTHR10353:SF122">
    <property type="entry name" value="6-PHOSPHO-BETA-GLUCOSIDASE ASCB-RELATED"/>
    <property type="match status" value="1"/>
</dbReference>
<feature type="region of interest" description="Disordered" evidence="3">
    <location>
        <begin position="1"/>
        <end position="38"/>
    </location>
</feature>
<evidence type="ECO:0000256" key="2">
    <source>
        <dbReference type="RuleBase" id="RU003690"/>
    </source>
</evidence>
<dbReference type="EMBL" id="JBHTMO010000006">
    <property type="protein sequence ID" value="MFD1392655.1"/>
    <property type="molecule type" value="Genomic_DNA"/>
</dbReference>
<dbReference type="Proteomes" id="UP001597249">
    <property type="component" value="Unassembled WGS sequence"/>
</dbReference>
<sequence length="457" mass="51890">MSQALPKGFLWGNSTSSMQTEGGWNEGGKGKSVYDDRPASKDASDWHVAIDDYHRYDEDIKLMADQGMNAYRFQISWSRVCPTGDGDFNAEGIKFYSDLIDKLIAAGITPMICLYHFDMPLALAEKYNGFASRHVVEAFVRYGKKMIDEFADRVPYWITFNEQNLYFMPDAYRIAGDLDGERSDSALYTISHHVMVAHAEVANYLHAKSAAKIGGMLAYSEVYPASSAPRDILYARQIDEFFNKNLLDVFVNGQYSTEVMTFVKNHAIDMDFTAEDKAAFKQLKSDFIAFSYYRSGQINSDKVPINTIVNHYLDYGSEQVPGLPVNEWGWNVDPLGFRDILTKVYDQYHVPMFPIENGIGVREQYTGKEIQDDYRIAYHRVHIQALKDAVNIDGVDVIGYLGWGLIDIPSSSGNMDKRYGMVYVNRTNSDLKDLKRVPKKSYAWFKHVIATNGANLD</sequence>
<reference evidence="5" key="1">
    <citation type="journal article" date="2019" name="Int. J. Syst. Evol. Microbiol.">
        <title>The Global Catalogue of Microorganisms (GCM) 10K type strain sequencing project: providing services to taxonomists for standard genome sequencing and annotation.</title>
        <authorList>
            <consortium name="The Broad Institute Genomics Platform"/>
            <consortium name="The Broad Institute Genome Sequencing Center for Infectious Disease"/>
            <person name="Wu L."/>
            <person name="Ma J."/>
        </authorList>
    </citation>
    <scope>NUCLEOTIDE SEQUENCE [LARGE SCALE GENOMIC DNA]</scope>
    <source>
        <strain evidence="5">CCM 8911</strain>
    </source>
</reference>
<dbReference type="Gene3D" id="3.20.20.80">
    <property type="entry name" value="Glycosidases"/>
    <property type="match status" value="1"/>
</dbReference>
<evidence type="ECO:0000313" key="5">
    <source>
        <dbReference type="Proteomes" id="UP001597249"/>
    </source>
</evidence>
<dbReference type="GO" id="GO:0016798">
    <property type="term" value="F:hydrolase activity, acting on glycosyl bonds"/>
    <property type="evidence" value="ECO:0007669"/>
    <property type="project" value="UniProtKB-KW"/>
</dbReference>